<accession>A0ABP8M1R8</accession>
<dbReference type="EMBL" id="BAABHC010000029">
    <property type="protein sequence ID" value="GAA4441392.1"/>
    <property type="molecule type" value="Genomic_DNA"/>
</dbReference>
<sequence>MVFYHSALLLLLISLLQEPVVQTAQPGAVKFRKQFIAAESFESVGVFDVNGDKVPDLVSGSFWYEGPGYMKRHFMADSKRYGEYYDDFATIPMDLNGDKRMDFVSGGWFAEALRWHENPGSDEPWRAHTIAKTGNIETVRAWDVDGDGALELVPNTPGKPLAFYKVNAGANSDPTFTRVEVAKTHEHGLGFGDINGDGRGDFVISDGWLEAPKDPLTGSWKLHGGFSIEPASVPMIVADVNKDGLADLIAGNAHGYGLYWHEQQVDRKGKRTWVAHPIDLDHSQFHEMQWVDLNKDGQPELVTGKRYRAHNGNDPGADDNLGLYYYTWNGESFTKNIISYGPLGEGVGTGIYFSVADLRGTGRPDIIVAGKQGLYIFFNEG</sequence>
<evidence type="ECO:0000313" key="3">
    <source>
        <dbReference type="EMBL" id="GAA4441392.1"/>
    </source>
</evidence>
<dbReference type="PANTHER" id="PTHR44103">
    <property type="entry name" value="PROPROTEIN CONVERTASE P"/>
    <property type="match status" value="1"/>
</dbReference>
<dbReference type="InterPro" id="IPR013517">
    <property type="entry name" value="FG-GAP"/>
</dbReference>
<organism evidence="3 4">
    <name type="scientific">Pontibacter saemangeumensis</name>
    <dbReference type="NCBI Taxonomy" id="1084525"/>
    <lineage>
        <taxon>Bacteria</taxon>
        <taxon>Pseudomonadati</taxon>
        <taxon>Bacteroidota</taxon>
        <taxon>Cytophagia</taxon>
        <taxon>Cytophagales</taxon>
        <taxon>Hymenobacteraceae</taxon>
        <taxon>Pontibacter</taxon>
    </lineage>
</organism>
<dbReference type="PANTHER" id="PTHR44103:SF1">
    <property type="entry name" value="PROPROTEIN CONVERTASE P"/>
    <property type="match status" value="1"/>
</dbReference>
<gene>
    <name evidence="3" type="ORF">GCM10023188_39860</name>
</gene>
<evidence type="ECO:0000256" key="2">
    <source>
        <dbReference type="SAM" id="SignalP"/>
    </source>
</evidence>
<feature type="signal peptide" evidence="2">
    <location>
        <begin position="1"/>
        <end position="23"/>
    </location>
</feature>
<dbReference type="Pfam" id="PF13517">
    <property type="entry name" value="FG-GAP_3"/>
    <property type="match status" value="2"/>
</dbReference>
<keyword evidence="4" id="KW-1185">Reference proteome</keyword>
<dbReference type="RefSeq" id="WP_345161632.1">
    <property type="nucleotide sequence ID" value="NZ_BAABHC010000029.1"/>
</dbReference>
<keyword evidence="1 2" id="KW-0732">Signal</keyword>
<dbReference type="Proteomes" id="UP001500552">
    <property type="component" value="Unassembled WGS sequence"/>
</dbReference>
<protein>
    <submittedName>
        <fullName evidence="3">FG-GAP-like repeat-containing protein</fullName>
    </submittedName>
</protein>
<comment type="caution">
    <text evidence="3">The sequence shown here is derived from an EMBL/GenBank/DDBJ whole genome shotgun (WGS) entry which is preliminary data.</text>
</comment>
<name>A0ABP8M1R8_9BACT</name>
<reference evidence="4" key="1">
    <citation type="journal article" date="2019" name="Int. J. Syst. Evol. Microbiol.">
        <title>The Global Catalogue of Microorganisms (GCM) 10K type strain sequencing project: providing services to taxonomists for standard genome sequencing and annotation.</title>
        <authorList>
            <consortium name="The Broad Institute Genomics Platform"/>
            <consortium name="The Broad Institute Genome Sequencing Center for Infectious Disease"/>
            <person name="Wu L."/>
            <person name="Ma J."/>
        </authorList>
    </citation>
    <scope>NUCLEOTIDE SEQUENCE [LARGE SCALE GENOMIC DNA]</scope>
    <source>
        <strain evidence="4">JCM 17926</strain>
    </source>
</reference>
<proteinExistence type="predicted"/>
<evidence type="ECO:0000313" key="4">
    <source>
        <dbReference type="Proteomes" id="UP001500552"/>
    </source>
</evidence>
<feature type="chain" id="PRO_5045554651" evidence="2">
    <location>
        <begin position="24"/>
        <end position="381"/>
    </location>
</feature>
<evidence type="ECO:0000256" key="1">
    <source>
        <dbReference type="ARBA" id="ARBA00022729"/>
    </source>
</evidence>
<dbReference type="SUPFAM" id="SSF69318">
    <property type="entry name" value="Integrin alpha N-terminal domain"/>
    <property type="match status" value="1"/>
</dbReference>
<dbReference type="Gene3D" id="2.130.10.130">
    <property type="entry name" value="Integrin alpha, N-terminal"/>
    <property type="match status" value="2"/>
</dbReference>
<dbReference type="InterPro" id="IPR028994">
    <property type="entry name" value="Integrin_alpha_N"/>
</dbReference>